<protein>
    <submittedName>
        <fullName evidence="2">DUF1800 domain-containing protein</fullName>
    </submittedName>
</protein>
<dbReference type="Pfam" id="PF08811">
    <property type="entry name" value="DUF1800"/>
    <property type="match status" value="1"/>
</dbReference>
<organism evidence="2 3">
    <name type="scientific">Candidatus Obscuribacter phosphatis</name>
    <dbReference type="NCBI Taxonomy" id="1906157"/>
    <lineage>
        <taxon>Bacteria</taxon>
        <taxon>Bacillati</taxon>
        <taxon>Candidatus Melainabacteria</taxon>
        <taxon>Candidatus Obscuribacterales</taxon>
        <taxon>Candidatus Obscuribacteraceae</taxon>
        <taxon>Candidatus Obscuribacter</taxon>
    </lineage>
</organism>
<dbReference type="Proteomes" id="UP000664277">
    <property type="component" value="Unassembled WGS sequence"/>
</dbReference>
<evidence type="ECO:0000313" key="2">
    <source>
        <dbReference type="EMBL" id="MBN8660582.1"/>
    </source>
</evidence>
<dbReference type="EMBL" id="JAFLCK010000011">
    <property type="protein sequence ID" value="MBN8660582.1"/>
    <property type="molecule type" value="Genomic_DNA"/>
</dbReference>
<feature type="chain" id="PRO_5035199277" evidence="1">
    <location>
        <begin position="31"/>
        <end position="576"/>
    </location>
</feature>
<reference evidence="2" key="1">
    <citation type="submission" date="2021-02" db="EMBL/GenBank/DDBJ databases">
        <title>Genome-Resolved Metagenomics of a Microbial Community Performing Photosynthetic Biological Nutrient Removal.</title>
        <authorList>
            <person name="Mcdaniel E.A."/>
        </authorList>
    </citation>
    <scope>NUCLEOTIDE SEQUENCE</scope>
    <source>
        <strain evidence="2">UWPOB_OBS1</strain>
    </source>
</reference>
<name>A0A8J7PFU1_9BACT</name>
<evidence type="ECO:0000313" key="3">
    <source>
        <dbReference type="Proteomes" id="UP000664277"/>
    </source>
</evidence>
<proteinExistence type="predicted"/>
<evidence type="ECO:0000256" key="1">
    <source>
        <dbReference type="SAM" id="SignalP"/>
    </source>
</evidence>
<gene>
    <name evidence="2" type="ORF">J0M35_09485</name>
</gene>
<feature type="signal peptide" evidence="1">
    <location>
        <begin position="1"/>
        <end position="30"/>
    </location>
</feature>
<sequence>MTEKRVRPGHIASLCLAALAGALITSFAPAVQSKDEKTDVDIEGKVAHVLSRITFGAKPGQIEEVEEEGLESYLARQLHPEKIALSEEIEKLGKVEARAKDPVYLFLNYGRPALMALAKGNQNGSPREDEAVKKVIGEYQRKLYEESALTRIKRATESPQELKEVMTDFWFNHFNISQEKGLDHVWIGSYEERAIRPFVLGKFRDMLGATAHHSGMLFYLDNWQNTKDPGSSSPANELDGKKRGRFSGINENYARELMELHTLGVDGGYTQKDVQELARVLTGLGLPPGAGGGGNLKNSADITAMGIAGQAMLSKTGRDRLGEVGGAAQPERTRRRLVREYGPPPQIKGNRELGYYFDKNRHDFGDKVLLGQVIKGEGEAEIEKVLDLLARHPATARHISYKLAQYFVADSPPKSLVEKMSKRFLDSDGDIAATLDTLFHSSEFYEKKYRGAKFKSPYRYLLSSLRATNSKVEDPKLILGFLKQTGMPLYQCLTPDGYKNTKEAWLNPDNLLNRLNYATALGTGRCPGVKIGHTDPAMIADACTQDLSSRTIQAVKEAPQNLKAPLVLGSPEFMVY</sequence>
<dbReference type="InterPro" id="IPR014917">
    <property type="entry name" value="DUF1800"/>
</dbReference>
<dbReference type="AlphaFoldDB" id="A0A8J7PFU1"/>
<keyword evidence="1" id="KW-0732">Signal</keyword>
<comment type="caution">
    <text evidence="2">The sequence shown here is derived from an EMBL/GenBank/DDBJ whole genome shotgun (WGS) entry which is preliminary data.</text>
</comment>
<accession>A0A8J7PFU1</accession>